<dbReference type="Proteomes" id="UP001629113">
    <property type="component" value="Unassembled WGS sequence"/>
</dbReference>
<protein>
    <recommendedName>
        <fullName evidence="1">BTB domain-containing protein</fullName>
    </recommendedName>
</protein>
<feature type="domain" description="BTB" evidence="1">
    <location>
        <begin position="29"/>
        <end position="102"/>
    </location>
</feature>
<accession>A0ABR4PAL0</accession>
<sequence>MASIGTEETILGIPFPAFATSRLSLYAGPQVTIRIGSANREYNLPKALLCRQSPYFAAMFEGQFKEGEEQSTTLEEIEGVVSTRSFQMLAQWVMLGRIIFEDSPADEGISAVIEFARFADMCGLLDIEHLMAQRIEDVIIADAALRHDICRRNPNANTYLITSQHILSAVNLPVGHPVRNTLAMAAVEGYLLLDNHKFAEEYREIPGFAADLLAAVRQTVKTISHGKYSVEFQEPLKGTILSLQQVDPLGYTPV</sequence>
<proteinExistence type="predicted"/>
<evidence type="ECO:0000259" key="1">
    <source>
        <dbReference type="PROSITE" id="PS50097"/>
    </source>
</evidence>
<organism evidence="2 3">
    <name type="scientific">Phlyctema vagabunda</name>
    <dbReference type="NCBI Taxonomy" id="108571"/>
    <lineage>
        <taxon>Eukaryota</taxon>
        <taxon>Fungi</taxon>
        <taxon>Dikarya</taxon>
        <taxon>Ascomycota</taxon>
        <taxon>Pezizomycotina</taxon>
        <taxon>Leotiomycetes</taxon>
        <taxon>Helotiales</taxon>
        <taxon>Dermateaceae</taxon>
        <taxon>Phlyctema</taxon>
    </lineage>
</organism>
<dbReference type="SUPFAM" id="SSF54695">
    <property type="entry name" value="POZ domain"/>
    <property type="match status" value="1"/>
</dbReference>
<dbReference type="Pfam" id="PF00651">
    <property type="entry name" value="BTB"/>
    <property type="match status" value="1"/>
</dbReference>
<gene>
    <name evidence="2" type="ORF">PVAG01_08625</name>
</gene>
<keyword evidence="3" id="KW-1185">Reference proteome</keyword>
<evidence type="ECO:0000313" key="3">
    <source>
        <dbReference type="Proteomes" id="UP001629113"/>
    </source>
</evidence>
<dbReference type="EMBL" id="JBFCZG010000007">
    <property type="protein sequence ID" value="KAL3420126.1"/>
    <property type="molecule type" value="Genomic_DNA"/>
</dbReference>
<name>A0ABR4PAL0_9HELO</name>
<reference evidence="2 3" key="1">
    <citation type="submission" date="2024-06" db="EMBL/GenBank/DDBJ databases">
        <title>Complete genome of Phlyctema vagabunda strain 19-DSS-EL-015.</title>
        <authorList>
            <person name="Fiorenzani C."/>
        </authorList>
    </citation>
    <scope>NUCLEOTIDE SEQUENCE [LARGE SCALE GENOMIC DNA]</scope>
    <source>
        <strain evidence="2 3">19-DSS-EL-015</strain>
    </source>
</reference>
<dbReference type="InterPro" id="IPR011333">
    <property type="entry name" value="SKP1/BTB/POZ_sf"/>
</dbReference>
<dbReference type="Gene3D" id="3.30.710.10">
    <property type="entry name" value="Potassium Channel Kv1.1, Chain A"/>
    <property type="match status" value="1"/>
</dbReference>
<dbReference type="InterPro" id="IPR000210">
    <property type="entry name" value="BTB/POZ_dom"/>
</dbReference>
<dbReference type="PANTHER" id="PTHR47843">
    <property type="entry name" value="BTB DOMAIN-CONTAINING PROTEIN-RELATED"/>
    <property type="match status" value="1"/>
</dbReference>
<dbReference type="PROSITE" id="PS50097">
    <property type="entry name" value="BTB"/>
    <property type="match status" value="1"/>
</dbReference>
<evidence type="ECO:0000313" key="2">
    <source>
        <dbReference type="EMBL" id="KAL3420126.1"/>
    </source>
</evidence>
<comment type="caution">
    <text evidence="2">The sequence shown here is derived from an EMBL/GenBank/DDBJ whole genome shotgun (WGS) entry which is preliminary data.</text>
</comment>